<dbReference type="InterPro" id="IPR050680">
    <property type="entry name" value="YpeA/RimI_acetyltransf"/>
</dbReference>
<dbReference type="Proteomes" id="UP000774130">
    <property type="component" value="Unassembled WGS sequence"/>
</dbReference>
<gene>
    <name evidence="4" type="ORF">KUA55_02160</name>
</gene>
<protein>
    <submittedName>
        <fullName evidence="4">GNAT family N-acetyltransferase</fullName>
    </submittedName>
</protein>
<accession>A0ABS6T996</accession>
<evidence type="ECO:0000313" key="5">
    <source>
        <dbReference type="Proteomes" id="UP000774130"/>
    </source>
</evidence>
<dbReference type="RefSeq" id="WP_218324526.1">
    <property type="nucleotide sequence ID" value="NZ_JAHUZB010000001.1"/>
</dbReference>
<proteinExistence type="predicted"/>
<comment type="caution">
    <text evidence="4">The sequence shown here is derived from an EMBL/GenBank/DDBJ whole genome shotgun (WGS) entry which is preliminary data.</text>
</comment>
<evidence type="ECO:0000256" key="1">
    <source>
        <dbReference type="ARBA" id="ARBA00022679"/>
    </source>
</evidence>
<dbReference type="Pfam" id="PF00583">
    <property type="entry name" value="Acetyltransf_1"/>
    <property type="match status" value="1"/>
</dbReference>
<dbReference type="PANTHER" id="PTHR43420">
    <property type="entry name" value="ACETYLTRANSFERASE"/>
    <property type="match status" value="1"/>
</dbReference>
<reference evidence="4 5" key="1">
    <citation type="submission" date="2021-06" db="EMBL/GenBank/DDBJ databases">
        <title>Enterococcus alishanensis sp. nov., a novel lactic acid bacterium isolated from fresh coffee beans.</title>
        <authorList>
            <person name="Chen Y.-S."/>
        </authorList>
    </citation>
    <scope>NUCLEOTIDE SEQUENCE [LARGE SCALE GENOMIC DNA]</scope>
    <source>
        <strain evidence="4 5">ALS3</strain>
    </source>
</reference>
<dbReference type="CDD" id="cd04301">
    <property type="entry name" value="NAT_SF"/>
    <property type="match status" value="1"/>
</dbReference>
<keyword evidence="1" id="KW-0808">Transferase</keyword>
<dbReference type="InterPro" id="IPR000182">
    <property type="entry name" value="GNAT_dom"/>
</dbReference>
<organism evidence="4 5">
    <name type="scientific">Enterococcus alishanensis</name>
    <dbReference type="NCBI Taxonomy" id="1303817"/>
    <lineage>
        <taxon>Bacteria</taxon>
        <taxon>Bacillati</taxon>
        <taxon>Bacillota</taxon>
        <taxon>Bacilli</taxon>
        <taxon>Lactobacillales</taxon>
        <taxon>Enterococcaceae</taxon>
        <taxon>Enterococcus</taxon>
    </lineage>
</organism>
<evidence type="ECO:0000256" key="2">
    <source>
        <dbReference type="ARBA" id="ARBA00023315"/>
    </source>
</evidence>
<sequence>MIRFAEKKDGMAAAELILIILKDMELDFLNYFSEEETKKVIADCFLDPTYRYSYRRGIVDEIDGKIAGVAFGYPAEDEAVIDLPLMNYLKEKGIEEDIKMFIDPETVPGEWYLDSIAVNPEFRGHGIGSRLIESLDKLALRDGKEVIGLNVDQGNPQAKRLYARQGFHDVGEMTLSGHVYDHMQKKVAQPSK</sequence>
<name>A0ABS6T996_9ENTE</name>
<dbReference type="PROSITE" id="PS51186">
    <property type="entry name" value="GNAT"/>
    <property type="match status" value="1"/>
</dbReference>
<dbReference type="PANTHER" id="PTHR43420:SF52">
    <property type="entry name" value="N-ACETYLTRANSFERASE YODP"/>
    <property type="match status" value="1"/>
</dbReference>
<keyword evidence="2" id="KW-0012">Acyltransferase</keyword>
<feature type="domain" description="N-acetyltransferase" evidence="3">
    <location>
        <begin position="1"/>
        <end position="188"/>
    </location>
</feature>
<evidence type="ECO:0000313" key="4">
    <source>
        <dbReference type="EMBL" id="MBV7389468.1"/>
    </source>
</evidence>
<dbReference type="EMBL" id="JAHUZB010000001">
    <property type="protein sequence ID" value="MBV7389468.1"/>
    <property type="molecule type" value="Genomic_DNA"/>
</dbReference>
<evidence type="ECO:0000259" key="3">
    <source>
        <dbReference type="PROSITE" id="PS51186"/>
    </source>
</evidence>
<keyword evidence="5" id="KW-1185">Reference proteome</keyword>